<evidence type="ECO:0000313" key="2">
    <source>
        <dbReference type="Proteomes" id="UP001162156"/>
    </source>
</evidence>
<proteinExistence type="predicted"/>
<reference evidence="1" key="1">
    <citation type="journal article" date="2023" name="Insect Mol. Biol.">
        <title>Genome sequencing provides insights into the evolution of gene families encoding plant cell wall-degrading enzymes in longhorned beetles.</title>
        <authorList>
            <person name="Shin N.R."/>
            <person name="Okamura Y."/>
            <person name="Kirsch R."/>
            <person name="Pauchet Y."/>
        </authorList>
    </citation>
    <scope>NUCLEOTIDE SEQUENCE</scope>
    <source>
        <strain evidence="1">RBIC_L_NR</strain>
    </source>
</reference>
<organism evidence="1 2">
    <name type="scientific">Rhamnusium bicolor</name>
    <dbReference type="NCBI Taxonomy" id="1586634"/>
    <lineage>
        <taxon>Eukaryota</taxon>
        <taxon>Metazoa</taxon>
        <taxon>Ecdysozoa</taxon>
        <taxon>Arthropoda</taxon>
        <taxon>Hexapoda</taxon>
        <taxon>Insecta</taxon>
        <taxon>Pterygota</taxon>
        <taxon>Neoptera</taxon>
        <taxon>Endopterygota</taxon>
        <taxon>Coleoptera</taxon>
        <taxon>Polyphaga</taxon>
        <taxon>Cucujiformia</taxon>
        <taxon>Chrysomeloidea</taxon>
        <taxon>Cerambycidae</taxon>
        <taxon>Lepturinae</taxon>
        <taxon>Rhagiini</taxon>
        <taxon>Rhamnusium</taxon>
    </lineage>
</organism>
<evidence type="ECO:0000313" key="1">
    <source>
        <dbReference type="EMBL" id="KAJ8938304.1"/>
    </source>
</evidence>
<dbReference type="EMBL" id="JANEYF010003205">
    <property type="protein sequence ID" value="KAJ8938304.1"/>
    <property type="molecule type" value="Genomic_DNA"/>
</dbReference>
<dbReference type="AlphaFoldDB" id="A0AAV8XH82"/>
<sequence>MKEIKVLKKNYLHFLNDASRVFNGDETCFHLRPKEGKVLGLKSSRNVYEIDQGNAKSNITVMFTFSASGLTTPPMIMYPYKKIPINIIRSVPDGSGIGHSENGWMKSELFF</sequence>
<keyword evidence="2" id="KW-1185">Reference proteome</keyword>
<accession>A0AAV8XH82</accession>
<evidence type="ECO:0008006" key="3">
    <source>
        <dbReference type="Google" id="ProtNLM"/>
    </source>
</evidence>
<protein>
    <recommendedName>
        <fullName evidence="3">DDE-1 domain-containing protein</fullName>
    </recommendedName>
</protein>
<comment type="caution">
    <text evidence="1">The sequence shown here is derived from an EMBL/GenBank/DDBJ whole genome shotgun (WGS) entry which is preliminary data.</text>
</comment>
<dbReference type="Proteomes" id="UP001162156">
    <property type="component" value="Unassembled WGS sequence"/>
</dbReference>
<gene>
    <name evidence="1" type="ORF">NQ314_011535</name>
</gene>
<name>A0AAV8XH82_9CUCU</name>